<evidence type="ECO:0000256" key="3">
    <source>
        <dbReference type="SAM" id="MobiDB-lite"/>
    </source>
</evidence>
<sequence length="2334" mass="251180">MRPTIAAEGLRRSLTQYLTTTFALTDSGEQEALAAFLDDPEYGIYRGPYVRVRMPFRDAEAGWREHVDWAPEDWTPRAHQAKAFARLSTKHGPAEPTVLTTGTGSGKTEAFLVPILDHCRREAAVGRPGVKALLLYPMNALASDQTARLNAYLEHPDLAAVTAGLYIGDTPAEGYRRVLTDRAAIRRSPPDILITNYKMLDQLLQRSEDVPLWQDSSLAYVVLDEFHTYDGAQGTDVAMLLRRLGAVIGVAQPGRPLGPVCPVATSATLGSGALADDTVLAIRAVAEEIFGTPFDETSVIGEDRLSPGEVLQEPDLSLPDPDPAALATLPFDGPALGFAGPADDEAVRARQLAAMRPLAVAVLGPAAEGPLTPTLLGTFLRRHKLTRAVLRLLGDLPRTADEALEGFPREDLRAWGLALTNQPEVAAAALARFVALLSTARDPDDPRRPLVAVETHLWVRAVSRLLRAVAVHPAFAWDGEQRPAPTPALDLATTVAMDDGDAPTVPAMPGGAAVSAASVVADSGQPLLPAVYCRHCGRSGWAALSPERNPYELVTDPTKIYRAGVGREKRRVRALIQATEHERGAPAENPVMILDAAGTALHVYDPAVEQPGVAVLCAFADEAGAEADRCPACGLEQGIRYLGAGLAALASVSISQLFTGGELPTPKSRHTLLFNDSVQDAAHRAGFVAARAFTFSLRALLAAQLTDGRPVALNDLIADLIADAADPETLAALVPPELHDVEGVDALLSGRERGRRATWRLLADRLGFATVLEFGLRSRNGRTLELTRSVAAEVDLRDAARIRGLARDTLLRTQVQPLSPDELTDARYDAYLRGLLERLRIRGAVYHHWLDKYLAEGGRRFRIWGGRPNGMPAFPRSLAAPAFLMTASRPRTQFDLLASTGNWYQDWTARTLGLGRDHASDYLRALLPRLAEEGAVAQRVIVRPLGNSHQPRRGATPASGITVYGLQPGHITVLGLDDEQARDAGVRCDACAWTQTVPPARIADWVGQPCHRYRCPGTLRHAVLPRASADYYRRLYRESGAFRVVTDEHTGLLTREQRETVERRFRDGAHYTDPNVLSCTPTLELGIDIGELETVLLASLPAGPANYVQRAGRAGRASGNAFVLTLLGRGEREQYYLTEPRDMIAGEIAPPGTYLSAIEILRRQYLAHLIDLAARDRLPGARPLPRRAGALFGLDSWLTDFTLAALKTGAAEVENFLALFGVTDDSPAGNEPAVGTDSGTATGDDIPWTGGTTEASAGGAQLSATAAAELREFAVGGLRDVIDAAVAAWEQRIAGLRGRLDTIDLARAGLLQSDDDQRRDYRALSAQRGALARLAGQITGRSAHGTLVDLGLLPNYALFDGATTLEATLTWEEQSANGERRYISEVREYDRPVRQALTEIAPGNTYYVRGYAHRVTGLDIGPRTKPAWETWRICPACGFVRTPQPELAAGASAGPQESYGHLVDNTGPCERCRHTGIGDSGSKFTVLRPTRVTAIDRREDVRIRDEVDDREGRFYTTLTTVDVDPARILRSWRHTGATFGVDYARPAAVRTFNLGATRPDRNPTDLFAGDTVSLNPFQVCVDCGGTAVDGPPATTASGTGFGQIAEGPGTVNGERSESGDGLRGHEHHRLYCRHRRNPTSARHQPVLLADELHTEAIRILVPALTQSITTRRASFAAALRLGISRAYRGSPDHLRLTSTVMPDSATGTTRQFLVLYDSQPGGTGYLHRLADPDSFHKVLTAALDAIETCPCVDAGRPGCPRCLLRYARRDEFAQIQRAEAVAVLRELLDGWEVADSAPADQASMIHLVESELEARFLNGLRTWAARTDTPGTLSASATIAGGVRVAELRITGPDGGIAHWRMRLQHTIAGTRPDVHFARLDGPPMEVAVYLDGFRYHASAEHNRLADDADKRSRLRAHGVRVFQLTWNDVDEWRTRTPGAPSPPRAPYQGQAQQLAHRMYRHLTASRPADELDRYVWVNPVDQLLAFLADPDSGQWRMRAEATVAGLLATAGVRRTQVDAPGVPAAIVAGLRGGQLARSTGAITVVRAHDDAGCPVLALIDDRAGVANRVFSALVVVDDRDEAVGSASEQAGGTAGHESHGQAPGGLDAAGITSVHGRRWASWLAWTNLVQFLADGAGDAVQLTVTGLDDFDPTLLAAAEGGGFDEAQAARALDQETSTWLGRPTTPARSASRPGALADPVWREVLALVDPDEPGIADLVQALAADAAGAVPVPEVGFELGAGAWQAELAWPDTRVGVVLASVDRSDQEAADRDDAYRAAGWDVRPATGWTAADLAARIGRGAVRRPRPADIPDNSHVGTVGEASLAEEEEGTR</sequence>
<evidence type="ECO:0000256" key="2">
    <source>
        <dbReference type="ARBA" id="ARBA00022840"/>
    </source>
</evidence>
<dbReference type="Pfam" id="PF09369">
    <property type="entry name" value="MZB"/>
    <property type="match status" value="1"/>
</dbReference>
<dbReference type="SMART" id="SM00490">
    <property type="entry name" value="HELICc"/>
    <property type="match status" value="1"/>
</dbReference>
<feature type="region of interest" description="Disordered" evidence="3">
    <location>
        <begin position="2085"/>
        <end position="2106"/>
    </location>
</feature>
<organism evidence="6 7">
    <name type="scientific">Frankia nepalensis</name>
    <dbReference type="NCBI Taxonomy" id="1836974"/>
    <lineage>
        <taxon>Bacteria</taxon>
        <taxon>Bacillati</taxon>
        <taxon>Actinomycetota</taxon>
        <taxon>Actinomycetes</taxon>
        <taxon>Frankiales</taxon>
        <taxon>Frankiaceae</taxon>
        <taxon>Frankia</taxon>
    </lineage>
</organism>
<proteinExistence type="predicted"/>
<keyword evidence="6" id="KW-0378">Hydrolase</keyword>
<dbReference type="SMART" id="SM00487">
    <property type="entry name" value="DEXDc"/>
    <property type="match status" value="1"/>
</dbReference>
<dbReference type="InterPro" id="IPR011545">
    <property type="entry name" value="DEAD/DEAH_box_helicase_dom"/>
</dbReference>
<reference evidence="6" key="1">
    <citation type="submission" date="2020-12" db="EMBL/GenBank/DDBJ databases">
        <title>Genomic characterization of non-nitrogen-fixing Frankia strains.</title>
        <authorList>
            <person name="Carlos-Shanley C."/>
            <person name="Guerra T."/>
            <person name="Hahn D."/>
        </authorList>
    </citation>
    <scope>NUCLEOTIDE SEQUENCE</scope>
    <source>
        <strain evidence="6">CN6</strain>
    </source>
</reference>
<dbReference type="RefSeq" id="WP_203001907.1">
    <property type="nucleotide sequence ID" value="NZ_JADWYU010000247.1"/>
</dbReference>
<dbReference type="Proteomes" id="UP000604475">
    <property type="component" value="Unassembled WGS sequence"/>
</dbReference>
<dbReference type="PANTHER" id="PTHR47957">
    <property type="entry name" value="ATP-DEPENDENT HELICASE HRQ1"/>
    <property type="match status" value="1"/>
</dbReference>
<dbReference type="EMBL" id="JAEACQ010000249">
    <property type="protein sequence ID" value="MBL7630429.1"/>
    <property type="molecule type" value="Genomic_DNA"/>
</dbReference>
<accession>A0A937RNA7</accession>
<dbReference type="PANTHER" id="PTHR47957:SF3">
    <property type="entry name" value="ATP-DEPENDENT HELICASE HRQ1"/>
    <property type="match status" value="1"/>
</dbReference>
<evidence type="ECO:0000259" key="5">
    <source>
        <dbReference type="PROSITE" id="PS51194"/>
    </source>
</evidence>
<dbReference type="SUPFAM" id="SSF52540">
    <property type="entry name" value="P-loop containing nucleoside triphosphate hydrolases"/>
    <property type="match status" value="2"/>
</dbReference>
<dbReference type="Pfam" id="PF00271">
    <property type="entry name" value="Helicase_C"/>
    <property type="match status" value="1"/>
</dbReference>
<dbReference type="InterPro" id="IPR018973">
    <property type="entry name" value="MZB"/>
</dbReference>
<keyword evidence="6" id="KW-0347">Helicase</keyword>
<dbReference type="Pfam" id="PF00270">
    <property type="entry name" value="DEAD"/>
    <property type="match status" value="1"/>
</dbReference>
<feature type="region of interest" description="Disordered" evidence="3">
    <location>
        <begin position="1228"/>
        <end position="1257"/>
    </location>
</feature>
<gene>
    <name evidence="6" type="ORF">I7412_25365</name>
</gene>
<feature type="region of interest" description="Disordered" evidence="3">
    <location>
        <begin position="2303"/>
        <end position="2334"/>
    </location>
</feature>
<evidence type="ECO:0000313" key="7">
    <source>
        <dbReference type="Proteomes" id="UP000604475"/>
    </source>
</evidence>
<dbReference type="GO" id="GO:0005524">
    <property type="term" value="F:ATP binding"/>
    <property type="evidence" value="ECO:0007669"/>
    <property type="project" value="UniProtKB-KW"/>
</dbReference>
<protein>
    <submittedName>
        <fullName evidence="6">DEAD/DEAH box helicase</fullName>
    </submittedName>
</protein>
<comment type="caution">
    <text evidence="6">The sequence shown here is derived from an EMBL/GenBank/DDBJ whole genome shotgun (WGS) entry which is preliminary data.</text>
</comment>
<feature type="region of interest" description="Disordered" evidence="3">
    <location>
        <begin position="1595"/>
        <end position="1624"/>
    </location>
</feature>
<feature type="domain" description="Helicase C-terminal" evidence="5">
    <location>
        <begin position="1008"/>
        <end position="1161"/>
    </location>
</feature>
<evidence type="ECO:0000313" key="6">
    <source>
        <dbReference type="EMBL" id="MBL7630429.1"/>
    </source>
</evidence>
<feature type="region of interest" description="Disordered" evidence="3">
    <location>
        <begin position="2173"/>
        <end position="2195"/>
    </location>
</feature>
<keyword evidence="1" id="KW-0547">Nucleotide-binding</keyword>
<dbReference type="GO" id="GO:0043138">
    <property type="term" value="F:3'-5' DNA helicase activity"/>
    <property type="evidence" value="ECO:0007669"/>
    <property type="project" value="TreeGrafter"/>
</dbReference>
<evidence type="ECO:0000259" key="4">
    <source>
        <dbReference type="PROSITE" id="PS51192"/>
    </source>
</evidence>
<dbReference type="GO" id="GO:0036297">
    <property type="term" value="P:interstrand cross-link repair"/>
    <property type="evidence" value="ECO:0007669"/>
    <property type="project" value="TreeGrafter"/>
</dbReference>
<dbReference type="InterPro" id="IPR014001">
    <property type="entry name" value="Helicase_ATP-bd"/>
</dbReference>
<keyword evidence="2" id="KW-0067">ATP-binding</keyword>
<keyword evidence="7" id="KW-1185">Reference proteome</keyword>
<dbReference type="GO" id="GO:0006289">
    <property type="term" value="P:nucleotide-excision repair"/>
    <property type="evidence" value="ECO:0007669"/>
    <property type="project" value="TreeGrafter"/>
</dbReference>
<dbReference type="InterPro" id="IPR027417">
    <property type="entry name" value="P-loop_NTPase"/>
</dbReference>
<dbReference type="PROSITE" id="PS51194">
    <property type="entry name" value="HELICASE_CTER"/>
    <property type="match status" value="1"/>
</dbReference>
<dbReference type="InterPro" id="IPR001650">
    <property type="entry name" value="Helicase_C-like"/>
</dbReference>
<dbReference type="PROSITE" id="PS51192">
    <property type="entry name" value="HELICASE_ATP_BIND_1"/>
    <property type="match status" value="1"/>
</dbReference>
<evidence type="ECO:0000256" key="1">
    <source>
        <dbReference type="ARBA" id="ARBA00022741"/>
    </source>
</evidence>
<dbReference type="GO" id="GO:0003676">
    <property type="term" value="F:nucleic acid binding"/>
    <property type="evidence" value="ECO:0007669"/>
    <property type="project" value="InterPro"/>
</dbReference>
<dbReference type="Gene3D" id="3.40.50.300">
    <property type="entry name" value="P-loop containing nucleotide triphosphate hydrolases"/>
    <property type="match status" value="2"/>
</dbReference>
<feature type="compositionally biased region" description="Basic and acidic residues" evidence="3">
    <location>
        <begin position="1614"/>
        <end position="1624"/>
    </location>
</feature>
<name>A0A937RNA7_9ACTN</name>
<feature type="domain" description="Helicase ATP-binding" evidence="4">
    <location>
        <begin position="88"/>
        <end position="287"/>
    </location>
</feature>